<sequence length="515" mass="57825">MAVAFEGFSIRVRGKDENVDVFKSCPFTAADNHDVDEEDEDMKEKKKKKKKEQVEALLPPITITKFKWWAHELHRLRASTNPHHHHPEQMLTLVNKESSDIPRNDIEFTAVADELEAEVESQETQKSSETSSSLVCPVCKDFSSATVNAVNAHIDSCLAQASREERRQMRKAKSKVPKKRSIAEIFAVAPQIQNHYEEDEDGDDEDCELLGESGGDSSFSVTRLKAKKVKKRKKEKKKVLLLEENKKKFNKKMMMKNKKKKKNDGLIANKNTVIRTVKHLYRMDKILLSGVYSAYISYLAGYGVLKVRNYEKSCKLKLQNPVTFAKKLNKKLALDIWDGVTVRARTPNLKYLSAKKRKVVQTSKMIPKHQKQIFAVRSILKNHDVCGQNSAFCSMQGKSKALPDKSVPASRAATEDKNLSMFGQGYPVTSHKPAYAGIPRLISALEEPRINTHGVAVSRAFGSSGTMIDHIVHPIHGVAAMSSRENAGPFPEPFSSSFTFNEIARGGLPFPSQSK</sequence>
<dbReference type="Proteomes" id="UP000250321">
    <property type="component" value="Unassembled WGS sequence"/>
</dbReference>
<dbReference type="PANTHER" id="PTHR36892">
    <property type="entry name" value="OS01G0201800 PROTEIN"/>
    <property type="match status" value="1"/>
</dbReference>
<dbReference type="AlphaFoldDB" id="A0A314YRX1"/>
<evidence type="ECO:0000313" key="2">
    <source>
        <dbReference type="EMBL" id="PQQ07518.1"/>
    </source>
</evidence>
<comment type="caution">
    <text evidence="2">The sequence shown here is derived from an EMBL/GenBank/DDBJ whole genome shotgun (WGS) entry which is preliminary data.</text>
</comment>
<dbReference type="OrthoDB" id="678085at2759"/>
<dbReference type="PANTHER" id="PTHR36892:SF1">
    <property type="entry name" value="OS05G0518200 PROTEIN"/>
    <property type="match status" value="1"/>
</dbReference>
<organism evidence="2 3">
    <name type="scientific">Prunus yedoensis var. nudiflora</name>
    <dbReference type="NCBI Taxonomy" id="2094558"/>
    <lineage>
        <taxon>Eukaryota</taxon>
        <taxon>Viridiplantae</taxon>
        <taxon>Streptophyta</taxon>
        <taxon>Embryophyta</taxon>
        <taxon>Tracheophyta</taxon>
        <taxon>Spermatophyta</taxon>
        <taxon>Magnoliopsida</taxon>
        <taxon>eudicotyledons</taxon>
        <taxon>Gunneridae</taxon>
        <taxon>Pentapetalae</taxon>
        <taxon>rosids</taxon>
        <taxon>fabids</taxon>
        <taxon>Rosales</taxon>
        <taxon>Rosaceae</taxon>
        <taxon>Amygdaloideae</taxon>
        <taxon>Amygdaleae</taxon>
        <taxon>Prunus</taxon>
    </lineage>
</organism>
<accession>A0A314YRX1</accession>
<name>A0A314YRX1_PRUYE</name>
<dbReference type="EMBL" id="PJQY01000850">
    <property type="protein sequence ID" value="PQQ07518.1"/>
    <property type="molecule type" value="Genomic_DNA"/>
</dbReference>
<gene>
    <name evidence="2" type="ORF">Pyn_07625</name>
</gene>
<protein>
    <recommendedName>
        <fullName evidence="4">UBZ4-type domain-containing protein</fullName>
    </recommendedName>
</protein>
<keyword evidence="3" id="KW-1185">Reference proteome</keyword>
<feature type="region of interest" description="Disordered" evidence="1">
    <location>
        <begin position="31"/>
        <end position="51"/>
    </location>
</feature>
<evidence type="ECO:0000313" key="3">
    <source>
        <dbReference type="Proteomes" id="UP000250321"/>
    </source>
</evidence>
<evidence type="ECO:0008006" key="4">
    <source>
        <dbReference type="Google" id="ProtNLM"/>
    </source>
</evidence>
<evidence type="ECO:0000256" key="1">
    <source>
        <dbReference type="SAM" id="MobiDB-lite"/>
    </source>
</evidence>
<reference evidence="2 3" key="1">
    <citation type="submission" date="2018-02" db="EMBL/GenBank/DDBJ databases">
        <title>Draft genome of wild Prunus yedoensis var. nudiflora.</title>
        <authorList>
            <person name="Baek S."/>
            <person name="Kim J.-H."/>
            <person name="Choi K."/>
            <person name="Kim G.-B."/>
            <person name="Cho A."/>
            <person name="Jang H."/>
            <person name="Shin C.-H."/>
            <person name="Yu H.-J."/>
            <person name="Mun J.-H."/>
        </authorList>
    </citation>
    <scope>NUCLEOTIDE SEQUENCE [LARGE SCALE GENOMIC DNA]</scope>
    <source>
        <strain evidence="3">cv. Jeju island</strain>
        <tissue evidence="2">Leaf</tissue>
    </source>
</reference>
<proteinExistence type="predicted"/>